<dbReference type="SUPFAM" id="SSF81296">
    <property type="entry name" value="E set domains"/>
    <property type="match status" value="1"/>
</dbReference>
<keyword evidence="2" id="KW-0500">Molybdenum</keyword>
<evidence type="ECO:0000259" key="5">
    <source>
        <dbReference type="Pfam" id="PF00174"/>
    </source>
</evidence>
<evidence type="ECO:0000313" key="8">
    <source>
        <dbReference type="Proteomes" id="UP001501323"/>
    </source>
</evidence>
<dbReference type="PANTHER" id="PTHR19372">
    <property type="entry name" value="SULFITE REDUCTASE"/>
    <property type="match status" value="1"/>
</dbReference>
<name>A0ABP9E4Q0_9GAMM</name>
<organism evidence="7 8">
    <name type="scientific">Luteimonas vadosa</name>
    <dbReference type="NCBI Taxonomy" id="1165507"/>
    <lineage>
        <taxon>Bacteria</taxon>
        <taxon>Pseudomonadati</taxon>
        <taxon>Pseudomonadota</taxon>
        <taxon>Gammaproteobacteria</taxon>
        <taxon>Lysobacterales</taxon>
        <taxon>Lysobacteraceae</taxon>
        <taxon>Luteimonas</taxon>
    </lineage>
</organism>
<keyword evidence="3" id="KW-0479">Metal-binding</keyword>
<protein>
    <submittedName>
        <fullName evidence="7">Sulfite oxidase</fullName>
    </submittedName>
</protein>
<keyword evidence="8" id="KW-1185">Reference proteome</keyword>
<dbReference type="EMBL" id="BAABJY010000002">
    <property type="protein sequence ID" value="GAA4868024.1"/>
    <property type="molecule type" value="Genomic_DNA"/>
</dbReference>
<evidence type="ECO:0000256" key="3">
    <source>
        <dbReference type="ARBA" id="ARBA00022723"/>
    </source>
</evidence>
<dbReference type="InterPro" id="IPR000572">
    <property type="entry name" value="OxRdtase_Mopterin-bd_dom"/>
</dbReference>
<feature type="domain" description="Moybdenum cofactor oxidoreductase dimerisation" evidence="6">
    <location>
        <begin position="229"/>
        <end position="326"/>
    </location>
</feature>
<comment type="caution">
    <text evidence="7">The sequence shown here is derived from an EMBL/GenBank/DDBJ whole genome shotgun (WGS) entry which is preliminary data.</text>
</comment>
<accession>A0ABP9E4Q0</accession>
<dbReference type="InterPro" id="IPR014756">
    <property type="entry name" value="Ig_E-set"/>
</dbReference>
<dbReference type="Gene3D" id="2.60.40.650">
    <property type="match status" value="1"/>
</dbReference>
<dbReference type="Gene3D" id="3.90.420.10">
    <property type="entry name" value="Oxidoreductase, molybdopterin-binding domain"/>
    <property type="match status" value="1"/>
</dbReference>
<dbReference type="CDD" id="cd02110">
    <property type="entry name" value="SO_family_Moco_dimer"/>
    <property type="match status" value="1"/>
</dbReference>
<comment type="cofactor">
    <cofactor evidence="1">
        <name>Mo-molybdopterin</name>
        <dbReference type="ChEBI" id="CHEBI:71302"/>
    </cofactor>
</comment>
<evidence type="ECO:0000259" key="6">
    <source>
        <dbReference type="Pfam" id="PF03404"/>
    </source>
</evidence>
<dbReference type="SUPFAM" id="SSF56524">
    <property type="entry name" value="Oxidoreductase molybdopterin-binding domain"/>
    <property type="match status" value="1"/>
</dbReference>
<evidence type="ECO:0000313" key="7">
    <source>
        <dbReference type="EMBL" id="GAA4868024.1"/>
    </source>
</evidence>
<evidence type="ECO:0000256" key="1">
    <source>
        <dbReference type="ARBA" id="ARBA00001924"/>
    </source>
</evidence>
<reference evidence="8" key="1">
    <citation type="journal article" date="2019" name="Int. J. Syst. Evol. Microbiol.">
        <title>The Global Catalogue of Microorganisms (GCM) 10K type strain sequencing project: providing services to taxonomists for standard genome sequencing and annotation.</title>
        <authorList>
            <consortium name="The Broad Institute Genomics Platform"/>
            <consortium name="The Broad Institute Genome Sequencing Center for Infectious Disease"/>
            <person name="Wu L."/>
            <person name="Ma J."/>
        </authorList>
    </citation>
    <scope>NUCLEOTIDE SEQUENCE [LARGE SCALE GENOMIC DNA]</scope>
    <source>
        <strain evidence="8">JCM 18392</strain>
    </source>
</reference>
<dbReference type="InterPro" id="IPR036374">
    <property type="entry name" value="OxRdtase_Mopterin-bd_sf"/>
</dbReference>
<dbReference type="InterPro" id="IPR008335">
    <property type="entry name" value="Mopterin_OxRdtase_euk"/>
</dbReference>
<feature type="domain" description="Oxidoreductase molybdopterin-binding" evidence="5">
    <location>
        <begin position="33"/>
        <end position="209"/>
    </location>
</feature>
<evidence type="ECO:0000256" key="4">
    <source>
        <dbReference type="ARBA" id="ARBA00023002"/>
    </source>
</evidence>
<dbReference type="Pfam" id="PF03404">
    <property type="entry name" value="Mo-co_dimer"/>
    <property type="match status" value="1"/>
</dbReference>
<dbReference type="PRINTS" id="PR00407">
    <property type="entry name" value="EUMOPTERIN"/>
</dbReference>
<sequence>MIVREKNPVNLEMPFGEIDGFITPADRFYVRCHHPIPAIDIDAWRLKIEGDVESPFELSYAELSEMATRTITTTMECAGNGRVFLEPQRDGAQWEAGAVGTAEWTGVPLADLLARAGVRDGVREVILQGADEGEIKDPPRPAGKIHFARSLPLGKANDDVLIALRMNGEKLSPAHGFPARAVVPGWYGMAAVKWLTEIVATREPFQGYYQTIDYAYWKRGPASPVLTPVREMRIKSQIARPEYAENVPAGQPYRVHGAAWTGGAEVTKVEVSTDGGTTWHDARLVGDPVPDAWRLWEYEWDVPAKPGKAVLMARATDSEGRTQPARHDEDGGSYLIHHWIPIEVEIR</sequence>
<dbReference type="Pfam" id="PF00174">
    <property type="entry name" value="Oxidored_molyb"/>
    <property type="match status" value="1"/>
</dbReference>
<keyword evidence="4" id="KW-0560">Oxidoreductase</keyword>
<proteinExistence type="predicted"/>
<evidence type="ECO:0000256" key="2">
    <source>
        <dbReference type="ARBA" id="ARBA00022505"/>
    </source>
</evidence>
<dbReference type="Proteomes" id="UP001501323">
    <property type="component" value="Unassembled WGS sequence"/>
</dbReference>
<dbReference type="PANTHER" id="PTHR19372:SF7">
    <property type="entry name" value="SULFITE OXIDASE, MITOCHONDRIAL"/>
    <property type="match status" value="1"/>
</dbReference>
<dbReference type="InterPro" id="IPR005066">
    <property type="entry name" value="MoCF_OxRdtse_dimer"/>
</dbReference>
<gene>
    <name evidence="7" type="ORF">GCM10023332_20610</name>
</gene>